<dbReference type="InterPro" id="IPR013087">
    <property type="entry name" value="Znf_C2H2_type"/>
</dbReference>
<reference evidence="4" key="1">
    <citation type="submission" date="2020-12" db="UniProtKB">
        <authorList>
            <consortium name="WormBaseParasite"/>
        </authorList>
    </citation>
    <scope>IDENTIFICATION</scope>
    <source>
        <strain evidence="4">MHco3</strain>
    </source>
</reference>
<dbReference type="PANTHER" id="PTHR33936:SF9">
    <property type="entry name" value="C2H2-TYPE DOMAIN-CONTAINING PROTEIN"/>
    <property type="match status" value="1"/>
</dbReference>
<sequence>MLDHPAPDGRQNGENSGLMESHEQVQQHREEENRMYTQAVMEPKSLRREYMDMSNEMIEVIATDDLLAEAVEEVGDLSEDRQYVYQYDNMVHTQHDQNFIFQLYQPMETESGTFLCRICMELGDTIEFETKADYAHHRYKVHGSYNNNHICPVLHCREIYASMTVLRKHLVIDHKMPIEMHFRTFANIGEFERFRHLVEILCNCRFMMHTKQPHNKRQIMHCSKSEHKIILQSRRHKLPHVRMMKEGAQCPAHISFRIDPKTGHVDAFYQLFHYGHAREYRDTNEEGFELDCDSLPNRPIDVVFPEAPDHPADRPMQYVQIDLLNADSSVYVNTIYSHILIITDIKTGYIFAKPIPEIGPRQLLIRILTDIFLQFGVPEGFSCSHSVTLIRDVISALNGIFRVNMKEILYDTPDYNVFLETLYDHATFELQSKHRWVEMVQFTTMILNQSGKKSPFERMFNRKPYNLSDHKIPPWLQGEDISVDDDDEHVDVERDEQDEEEIENSERFTPAPPRYNAGDKVYLRNLDTTPGRGNVLPYLYGYIGATDWENSPHFPYRVHFSKSKVPWPSESSVSAWVSPYDVLPTTHDLLVIPEEERQRVASALLCSCDGGEYGSPCPLFRSYLCGNGMAKACCLNTRKPCDYHMECTDGDDTYYRMESIAKMFIEGQPRMKQIRRKIPSLAPENSNTTTGRDDAVEMPVLTSESIPVVSTIVIENEDRTFVPALSKKSDHNASSSKLMTAGLSKDRSKNVERSTASPNEKPPLPKKSRRAVETEASEQKPLQVSPDIQLEDASKSRTRKSARASKTKVFEDFVAIP</sequence>
<feature type="region of interest" description="Disordered" evidence="1">
    <location>
        <begin position="1"/>
        <end position="39"/>
    </location>
</feature>
<keyword evidence="3" id="KW-1185">Reference proteome</keyword>
<evidence type="ECO:0000256" key="1">
    <source>
        <dbReference type="SAM" id="MobiDB-lite"/>
    </source>
</evidence>
<dbReference type="SMART" id="SM00355">
    <property type="entry name" value="ZnF_C2H2"/>
    <property type="match status" value="2"/>
</dbReference>
<dbReference type="PROSITE" id="PS00028">
    <property type="entry name" value="ZINC_FINGER_C2H2_1"/>
    <property type="match status" value="1"/>
</dbReference>
<dbReference type="OrthoDB" id="5808026at2759"/>
<feature type="compositionally biased region" description="Basic residues" evidence="1">
    <location>
        <begin position="796"/>
        <end position="806"/>
    </location>
</feature>
<dbReference type="OMA" id="HCSKSEH"/>
<dbReference type="Proteomes" id="UP000025227">
    <property type="component" value="Unplaced"/>
</dbReference>
<organism evidence="3 4">
    <name type="scientific">Haemonchus contortus</name>
    <name type="common">Barber pole worm</name>
    <dbReference type="NCBI Taxonomy" id="6289"/>
    <lineage>
        <taxon>Eukaryota</taxon>
        <taxon>Metazoa</taxon>
        <taxon>Ecdysozoa</taxon>
        <taxon>Nematoda</taxon>
        <taxon>Chromadorea</taxon>
        <taxon>Rhabditida</taxon>
        <taxon>Rhabditina</taxon>
        <taxon>Rhabditomorpha</taxon>
        <taxon>Strongyloidea</taxon>
        <taxon>Trichostrongylidae</taxon>
        <taxon>Haemonchus</taxon>
    </lineage>
</organism>
<name>A0A7I4XY82_HAECO</name>
<proteinExistence type="predicted"/>
<feature type="region of interest" description="Disordered" evidence="1">
    <location>
        <begin position="725"/>
        <end position="806"/>
    </location>
</feature>
<feature type="domain" description="C2H2-type" evidence="2">
    <location>
        <begin position="151"/>
        <end position="174"/>
    </location>
</feature>
<evidence type="ECO:0000313" key="4">
    <source>
        <dbReference type="WBParaSite" id="HCON_00023840-00001"/>
    </source>
</evidence>
<dbReference type="AlphaFoldDB" id="A0A7I4XY82"/>
<dbReference type="InterPro" id="IPR036397">
    <property type="entry name" value="RNaseH_sf"/>
</dbReference>
<protein>
    <submittedName>
        <fullName evidence="4">C2H2-type domain-containing protein</fullName>
    </submittedName>
</protein>
<feature type="compositionally biased region" description="Basic and acidic residues" evidence="1">
    <location>
        <begin position="20"/>
        <end position="34"/>
    </location>
</feature>
<dbReference type="GO" id="GO:0003676">
    <property type="term" value="F:nucleic acid binding"/>
    <property type="evidence" value="ECO:0007669"/>
    <property type="project" value="InterPro"/>
</dbReference>
<dbReference type="PANTHER" id="PTHR33936">
    <property type="entry name" value="PROTEIN CBG17840"/>
    <property type="match status" value="1"/>
</dbReference>
<dbReference type="InterPro" id="IPR052797">
    <property type="entry name" value="RegFact_GeneExpr_CellDeath"/>
</dbReference>
<evidence type="ECO:0000259" key="2">
    <source>
        <dbReference type="PROSITE" id="PS00028"/>
    </source>
</evidence>
<dbReference type="WBParaSite" id="HCON_00023840-00001">
    <property type="protein sequence ID" value="HCON_00023840-00001"/>
    <property type="gene ID" value="HCON_00023840"/>
</dbReference>
<dbReference type="Gene3D" id="3.30.420.10">
    <property type="entry name" value="Ribonuclease H-like superfamily/Ribonuclease H"/>
    <property type="match status" value="1"/>
</dbReference>
<evidence type="ECO:0000313" key="3">
    <source>
        <dbReference type="Proteomes" id="UP000025227"/>
    </source>
</evidence>
<accession>A0A7I4XY82</accession>